<keyword evidence="2" id="KW-0418">Kinase</keyword>
<dbReference type="InterPro" id="IPR014710">
    <property type="entry name" value="RmlC-like_jellyroll"/>
</dbReference>
<protein>
    <submittedName>
        <fullName evidence="2">cAMP-binding domain of CRP or a regulatory subunit of cAMP-dependent protein kinases</fullName>
    </submittedName>
</protein>
<feature type="domain" description="Cyclic nucleotide-binding" evidence="1">
    <location>
        <begin position="13"/>
        <end position="116"/>
    </location>
</feature>
<dbReference type="CDD" id="cd00038">
    <property type="entry name" value="CAP_ED"/>
    <property type="match status" value="1"/>
</dbReference>
<proteinExistence type="predicted"/>
<accession>A0A1M6IV81</accession>
<dbReference type="InterPro" id="IPR000595">
    <property type="entry name" value="cNMP-bd_dom"/>
</dbReference>
<dbReference type="PROSITE" id="PS50042">
    <property type="entry name" value="CNMP_BINDING_3"/>
    <property type="match status" value="1"/>
</dbReference>
<dbReference type="Gene3D" id="2.60.120.10">
    <property type="entry name" value="Jelly Rolls"/>
    <property type="match status" value="1"/>
</dbReference>
<dbReference type="AlphaFoldDB" id="A0A1M6IV81"/>
<dbReference type="RefSeq" id="WP_073318965.1">
    <property type="nucleotide sequence ID" value="NZ_FQYP01000008.1"/>
</dbReference>
<evidence type="ECO:0000313" key="2">
    <source>
        <dbReference type="EMBL" id="SHJ38353.1"/>
    </source>
</evidence>
<gene>
    <name evidence="2" type="ORF">SAMN04488508_10887</name>
</gene>
<sequence>MEKYESILNNIARYVELSDQEKERFVSIIRTSRIKKRQFIIQPGYVCEYRSYIVKGAVRVFYLDDHGKEHTVSIGIEDYFFADFSSLINQEPATHFAEALEDAIIFQMKYTDVEKLCSEIHGLSQYFRLITEKAFANSRKRIVANIGKTSEERYLEYAKRYPQIVNRVPQYVIASYLGISAEFLSKIRSRPSNKS</sequence>
<keyword evidence="3" id="KW-1185">Reference proteome</keyword>
<dbReference type="Proteomes" id="UP000184432">
    <property type="component" value="Unassembled WGS sequence"/>
</dbReference>
<evidence type="ECO:0000313" key="3">
    <source>
        <dbReference type="Proteomes" id="UP000184432"/>
    </source>
</evidence>
<keyword evidence="2" id="KW-0808">Transferase</keyword>
<name>A0A1M6IV81_9FLAO</name>
<dbReference type="OrthoDB" id="1092431at2"/>
<dbReference type="InterPro" id="IPR018490">
    <property type="entry name" value="cNMP-bd_dom_sf"/>
</dbReference>
<dbReference type="EMBL" id="FQYP01000008">
    <property type="protein sequence ID" value="SHJ38353.1"/>
    <property type="molecule type" value="Genomic_DNA"/>
</dbReference>
<evidence type="ECO:0000259" key="1">
    <source>
        <dbReference type="PROSITE" id="PS50042"/>
    </source>
</evidence>
<dbReference type="STRING" id="570521.SAMN04488508_10887"/>
<dbReference type="Pfam" id="PF00027">
    <property type="entry name" value="cNMP_binding"/>
    <property type="match status" value="1"/>
</dbReference>
<dbReference type="SUPFAM" id="SSF51206">
    <property type="entry name" value="cAMP-binding domain-like"/>
    <property type="match status" value="1"/>
</dbReference>
<reference evidence="3" key="1">
    <citation type="submission" date="2016-11" db="EMBL/GenBank/DDBJ databases">
        <authorList>
            <person name="Varghese N."/>
            <person name="Submissions S."/>
        </authorList>
    </citation>
    <scope>NUCLEOTIDE SEQUENCE [LARGE SCALE GENOMIC DNA]</scope>
    <source>
        <strain evidence="3">DSM 22623</strain>
    </source>
</reference>
<organism evidence="2 3">
    <name type="scientific">Aquimarina spongiae</name>
    <dbReference type="NCBI Taxonomy" id="570521"/>
    <lineage>
        <taxon>Bacteria</taxon>
        <taxon>Pseudomonadati</taxon>
        <taxon>Bacteroidota</taxon>
        <taxon>Flavobacteriia</taxon>
        <taxon>Flavobacteriales</taxon>
        <taxon>Flavobacteriaceae</taxon>
        <taxon>Aquimarina</taxon>
    </lineage>
</organism>
<dbReference type="GO" id="GO:0016301">
    <property type="term" value="F:kinase activity"/>
    <property type="evidence" value="ECO:0007669"/>
    <property type="project" value="UniProtKB-KW"/>
</dbReference>